<evidence type="ECO:0000256" key="5">
    <source>
        <dbReference type="ARBA" id="ARBA00018141"/>
    </source>
</evidence>
<gene>
    <name evidence="11" type="ORF">HCU74_18575</name>
</gene>
<dbReference type="InterPro" id="IPR038418">
    <property type="entry name" value="6-PTP_synth/QueD_sf"/>
</dbReference>
<keyword evidence="12" id="KW-1185">Reference proteome</keyword>
<comment type="caution">
    <text evidence="11">The sequence shown here is derived from an EMBL/GenBank/DDBJ whole genome shotgun (WGS) entry which is preliminary data.</text>
</comment>
<dbReference type="Pfam" id="PF01242">
    <property type="entry name" value="PTPS"/>
    <property type="match status" value="1"/>
</dbReference>
<evidence type="ECO:0000256" key="10">
    <source>
        <dbReference type="ARBA" id="ARBA00048807"/>
    </source>
</evidence>
<evidence type="ECO:0000313" key="12">
    <source>
        <dbReference type="Proteomes" id="UP000765845"/>
    </source>
</evidence>
<sequence>MAVSTVTCIEISKEDLKFSAAHFTIFSATERERLHGHNFRVSLDLTAEVGENGMCFSYVEIKRRLRALCAALDEYTLLPGESPFMRIQQEGEFYRAQFNGEQLPFAVSDTQVLPIRNTTVEEFARYLLEQLLADAAFVQGNDIYELVMKVSSGPGQSGSASWRRTDTES</sequence>
<keyword evidence="6" id="KW-0479">Metal-binding</keyword>
<name>A0ABX1GJS1_9GAMM</name>
<evidence type="ECO:0000256" key="3">
    <source>
        <dbReference type="ARBA" id="ARBA00008900"/>
    </source>
</evidence>
<proteinExistence type="inferred from homology"/>
<evidence type="ECO:0000256" key="6">
    <source>
        <dbReference type="ARBA" id="ARBA00022723"/>
    </source>
</evidence>
<dbReference type="Proteomes" id="UP000765845">
    <property type="component" value="Unassembled WGS sequence"/>
</dbReference>
<dbReference type="PANTHER" id="PTHR12589">
    <property type="entry name" value="PYRUVOYL TETRAHYDROBIOPTERIN SYNTHASE"/>
    <property type="match status" value="1"/>
</dbReference>
<comment type="pathway">
    <text evidence="2">Purine metabolism; 7-cyano-7-deazaguanine biosynthesis.</text>
</comment>
<evidence type="ECO:0000256" key="1">
    <source>
        <dbReference type="ARBA" id="ARBA00001947"/>
    </source>
</evidence>
<dbReference type="RefSeq" id="WP_168451938.1">
    <property type="nucleotide sequence ID" value="NZ_JAAWWK010000008.1"/>
</dbReference>
<organism evidence="11 12">
    <name type="scientific">Spongiibacter thalassae</name>
    <dbReference type="NCBI Taxonomy" id="2721624"/>
    <lineage>
        <taxon>Bacteria</taxon>
        <taxon>Pseudomonadati</taxon>
        <taxon>Pseudomonadota</taxon>
        <taxon>Gammaproteobacteria</taxon>
        <taxon>Cellvibrionales</taxon>
        <taxon>Spongiibacteraceae</taxon>
        <taxon>Spongiibacter</taxon>
    </lineage>
</organism>
<dbReference type="Gene3D" id="3.30.479.10">
    <property type="entry name" value="6-pyruvoyl tetrahydropterin synthase/QueD"/>
    <property type="match status" value="1"/>
</dbReference>
<dbReference type="PANTHER" id="PTHR12589:SF7">
    <property type="entry name" value="6-PYRUVOYL TETRAHYDROBIOPTERIN SYNTHASE"/>
    <property type="match status" value="1"/>
</dbReference>
<evidence type="ECO:0000256" key="4">
    <source>
        <dbReference type="ARBA" id="ARBA00012982"/>
    </source>
</evidence>
<dbReference type="EC" id="4.1.2.50" evidence="4"/>
<evidence type="ECO:0000313" key="11">
    <source>
        <dbReference type="EMBL" id="NKI19416.1"/>
    </source>
</evidence>
<evidence type="ECO:0000256" key="8">
    <source>
        <dbReference type="ARBA" id="ARBA00023239"/>
    </source>
</evidence>
<protein>
    <recommendedName>
        <fullName evidence="5">6-carboxy-5,6,7,8-tetrahydropterin synthase</fullName>
        <ecNumber evidence="4">4.1.2.50</ecNumber>
    </recommendedName>
    <alternativeName>
        <fullName evidence="9">Queuosine biosynthesis protein QueD</fullName>
    </alternativeName>
</protein>
<comment type="cofactor">
    <cofactor evidence="1">
        <name>Zn(2+)</name>
        <dbReference type="ChEBI" id="CHEBI:29105"/>
    </cofactor>
</comment>
<dbReference type="InterPro" id="IPR007115">
    <property type="entry name" value="6-PTP_synth/QueD"/>
</dbReference>
<evidence type="ECO:0000256" key="9">
    <source>
        <dbReference type="ARBA" id="ARBA00031449"/>
    </source>
</evidence>
<reference evidence="11 12" key="1">
    <citation type="submission" date="2020-04" db="EMBL/GenBank/DDBJ databases">
        <authorList>
            <person name="Yoon J."/>
        </authorList>
    </citation>
    <scope>NUCLEOTIDE SEQUENCE [LARGE SCALE GENOMIC DNA]</scope>
    <source>
        <strain evidence="11 12">KMU-166</strain>
    </source>
</reference>
<keyword evidence="8" id="KW-0456">Lyase</keyword>
<accession>A0ABX1GJS1</accession>
<comment type="similarity">
    <text evidence="3">Belongs to the PTPS family. QueD subfamily.</text>
</comment>
<keyword evidence="7" id="KW-0862">Zinc</keyword>
<dbReference type="EMBL" id="JAAWWK010000008">
    <property type="protein sequence ID" value="NKI19416.1"/>
    <property type="molecule type" value="Genomic_DNA"/>
</dbReference>
<evidence type="ECO:0000256" key="7">
    <source>
        <dbReference type="ARBA" id="ARBA00022833"/>
    </source>
</evidence>
<evidence type="ECO:0000256" key="2">
    <source>
        <dbReference type="ARBA" id="ARBA00005061"/>
    </source>
</evidence>
<dbReference type="SUPFAM" id="SSF55620">
    <property type="entry name" value="Tetrahydrobiopterin biosynthesis enzymes-like"/>
    <property type="match status" value="1"/>
</dbReference>
<comment type="catalytic activity">
    <reaction evidence="10">
        <text>7,8-dihydroneopterin 3'-triphosphate + H2O = 6-carboxy-5,6,7,8-tetrahydropterin + triphosphate + acetaldehyde + 2 H(+)</text>
        <dbReference type="Rhea" id="RHEA:27966"/>
        <dbReference type="ChEBI" id="CHEBI:15343"/>
        <dbReference type="ChEBI" id="CHEBI:15377"/>
        <dbReference type="ChEBI" id="CHEBI:15378"/>
        <dbReference type="ChEBI" id="CHEBI:18036"/>
        <dbReference type="ChEBI" id="CHEBI:58462"/>
        <dbReference type="ChEBI" id="CHEBI:61032"/>
        <dbReference type="EC" id="4.1.2.50"/>
    </reaction>
</comment>